<feature type="transmembrane region" description="Helical" evidence="1">
    <location>
        <begin position="42"/>
        <end position="60"/>
    </location>
</feature>
<organism evidence="2 3">
    <name type="scientific">Oribacterium asaccharolyticum ACB7</name>
    <dbReference type="NCBI Taxonomy" id="796944"/>
    <lineage>
        <taxon>Bacteria</taxon>
        <taxon>Bacillati</taxon>
        <taxon>Bacillota</taxon>
        <taxon>Clostridia</taxon>
        <taxon>Lachnospirales</taxon>
        <taxon>Lachnospiraceae</taxon>
        <taxon>Oribacterium</taxon>
    </lineage>
</organism>
<sequence>MISMIQLKQVLRNRRFVLFTILLPLAWYMFLYNIQANMLPNIMLGIAVFIGIIGNSLATFSKRISSDIGFYSFESRFSNYGIKNFLLDQT</sequence>
<evidence type="ECO:0000313" key="2">
    <source>
        <dbReference type="EMBL" id="EHL13457.1"/>
    </source>
</evidence>
<dbReference type="Proteomes" id="UP000003527">
    <property type="component" value="Unassembled WGS sequence"/>
</dbReference>
<gene>
    <name evidence="2" type="ORF">HMPREF9624_01936</name>
</gene>
<keyword evidence="1" id="KW-0472">Membrane</keyword>
<evidence type="ECO:0000313" key="3">
    <source>
        <dbReference type="Proteomes" id="UP000003527"/>
    </source>
</evidence>
<dbReference type="EMBL" id="AFZD01000006">
    <property type="protein sequence ID" value="EHL13457.1"/>
    <property type="molecule type" value="Genomic_DNA"/>
</dbReference>
<name>G9WS70_9FIRM</name>
<proteinExistence type="predicted"/>
<reference evidence="2 3" key="1">
    <citation type="submission" date="2011-08" db="EMBL/GenBank/DDBJ databases">
        <title>The Genome Sequence of Oribacterium sp. ACB7.</title>
        <authorList>
            <consortium name="The Broad Institute Genome Sequencing Platform"/>
            <person name="Earl A."/>
            <person name="Ward D."/>
            <person name="Feldgarden M."/>
            <person name="Gevers D."/>
            <person name="Sizova M."/>
            <person name="Hazen A."/>
            <person name="Epstein S."/>
            <person name="Young S.K."/>
            <person name="Zeng Q."/>
            <person name="Gargeya S."/>
            <person name="Fitzgerald M."/>
            <person name="Haas B."/>
            <person name="Abouelleil A."/>
            <person name="Alvarado L."/>
            <person name="Arachchi H.M."/>
            <person name="Berlin A."/>
            <person name="Brown A."/>
            <person name="Chapman S.B."/>
            <person name="Chen Z."/>
            <person name="Dunbar C."/>
            <person name="Freedman E."/>
            <person name="Gearin G."/>
            <person name="Gellesch M."/>
            <person name="Goldberg J."/>
            <person name="Griggs A."/>
            <person name="Gujja S."/>
            <person name="Heiman D."/>
            <person name="Howarth C."/>
            <person name="Larson L."/>
            <person name="Lui A."/>
            <person name="MacDonald P.J.P."/>
            <person name="Montmayeur A."/>
            <person name="Murphy C."/>
            <person name="Neiman D."/>
            <person name="Pearson M."/>
            <person name="Priest M."/>
            <person name="Roberts A."/>
            <person name="Saif S."/>
            <person name="Shea T."/>
            <person name="Shenoy N."/>
            <person name="Sisk P."/>
            <person name="Stolte C."/>
            <person name="Sykes S."/>
            <person name="Wortman J."/>
            <person name="Nusbaum C."/>
            <person name="Birren B."/>
        </authorList>
    </citation>
    <scope>NUCLEOTIDE SEQUENCE [LARGE SCALE GENOMIC DNA]</scope>
    <source>
        <strain evidence="2 3">ACB7</strain>
    </source>
</reference>
<dbReference type="AlphaFoldDB" id="G9WS70"/>
<evidence type="ECO:0008006" key="4">
    <source>
        <dbReference type="Google" id="ProtNLM"/>
    </source>
</evidence>
<dbReference type="HOGENOM" id="CLU_2450894_0_0_9"/>
<accession>G9WS70</accession>
<comment type="caution">
    <text evidence="2">The sequence shown here is derived from an EMBL/GenBank/DDBJ whole genome shotgun (WGS) entry which is preliminary data.</text>
</comment>
<evidence type="ECO:0000256" key="1">
    <source>
        <dbReference type="SAM" id="Phobius"/>
    </source>
</evidence>
<keyword evidence="3" id="KW-1185">Reference proteome</keyword>
<keyword evidence="1" id="KW-0812">Transmembrane</keyword>
<feature type="transmembrane region" description="Helical" evidence="1">
    <location>
        <begin position="16"/>
        <end position="36"/>
    </location>
</feature>
<keyword evidence="1" id="KW-1133">Transmembrane helix</keyword>
<feature type="non-terminal residue" evidence="2">
    <location>
        <position position="90"/>
    </location>
</feature>
<protein>
    <recommendedName>
        <fullName evidence="4">ABC-2 type transporter domain-containing protein</fullName>
    </recommendedName>
</protein>